<comment type="caution">
    <text evidence="2">The sequence shown here is derived from an EMBL/GenBank/DDBJ whole genome shotgun (WGS) entry which is preliminary data.</text>
</comment>
<reference evidence="2 3" key="1">
    <citation type="submission" date="2021-01" db="EMBL/GenBank/DDBJ databases">
        <title>Genome seq and assembly of Flavobacterium sp. GN10.</title>
        <authorList>
            <person name="Chhetri G."/>
        </authorList>
    </citation>
    <scope>NUCLEOTIDE SEQUENCE [LARGE SCALE GENOMIC DNA]</scope>
    <source>
        <strain evidence="2 3">GN10</strain>
    </source>
</reference>
<keyword evidence="1" id="KW-0472">Membrane</keyword>
<feature type="transmembrane region" description="Helical" evidence="1">
    <location>
        <begin position="26"/>
        <end position="47"/>
    </location>
</feature>
<dbReference type="Proteomes" id="UP000603728">
    <property type="component" value="Unassembled WGS sequence"/>
</dbReference>
<organism evidence="2 3">
    <name type="scientific">Flavobacterium tagetis</name>
    <dbReference type="NCBI Taxonomy" id="2801336"/>
    <lineage>
        <taxon>Bacteria</taxon>
        <taxon>Pseudomonadati</taxon>
        <taxon>Bacteroidota</taxon>
        <taxon>Flavobacteriia</taxon>
        <taxon>Flavobacteriales</taxon>
        <taxon>Flavobacteriaceae</taxon>
        <taxon>Flavobacterium</taxon>
    </lineage>
</organism>
<feature type="transmembrane region" description="Helical" evidence="1">
    <location>
        <begin position="120"/>
        <end position="137"/>
    </location>
</feature>
<evidence type="ECO:0000313" key="2">
    <source>
        <dbReference type="EMBL" id="MBL0738914.1"/>
    </source>
</evidence>
<keyword evidence="1" id="KW-1133">Transmembrane helix</keyword>
<evidence type="ECO:0000256" key="1">
    <source>
        <dbReference type="SAM" id="Phobius"/>
    </source>
</evidence>
<feature type="transmembrane region" description="Helical" evidence="1">
    <location>
        <begin position="67"/>
        <end position="91"/>
    </location>
</feature>
<keyword evidence="3" id="KW-1185">Reference proteome</keyword>
<proteinExistence type="predicted"/>
<dbReference type="EMBL" id="JAERSF010000004">
    <property type="protein sequence ID" value="MBL0738914.1"/>
    <property type="molecule type" value="Genomic_DNA"/>
</dbReference>
<keyword evidence="1" id="KW-0812">Transmembrane</keyword>
<name>A0ABS1KHF6_9FLAO</name>
<gene>
    <name evidence="2" type="ORF">JI750_18605</name>
</gene>
<accession>A0ABS1KHF6</accession>
<protein>
    <submittedName>
        <fullName evidence="2">Uncharacterized protein</fullName>
    </submittedName>
</protein>
<evidence type="ECO:0000313" key="3">
    <source>
        <dbReference type="Proteomes" id="UP000603728"/>
    </source>
</evidence>
<dbReference type="RefSeq" id="WP_202005765.1">
    <property type="nucleotide sequence ID" value="NZ_JAERSF010000004.1"/>
</dbReference>
<sequence length="141" mass="16246">MEDNSVSEELLLSEGAKAHLQAAGKWVYVISSIGLLIVTFFILHFLYDYMSLSAWDDVPTGGGVGYAMIMWLLPIYVLTFLIIFFPLYYLYKFSLNVKIAFRDDDSEALEISFRYLKMHYIALGIGILAYVVLYFLMSKFF</sequence>